<dbReference type="GeneID" id="19236244"/>
<evidence type="ECO:0000313" key="2">
    <source>
        <dbReference type="Proteomes" id="UP000019373"/>
    </source>
</evidence>
<dbReference type="OrthoDB" id="360540at2759"/>
<dbReference type="EMBL" id="KE721469">
    <property type="protein sequence ID" value="ERF69229.1"/>
    <property type="molecule type" value="Genomic_DNA"/>
</dbReference>
<dbReference type="AlphaFoldDB" id="U1HJX4"/>
<dbReference type="Proteomes" id="UP000019373">
    <property type="component" value="Unassembled WGS sequence"/>
</dbReference>
<evidence type="ECO:0000313" key="1">
    <source>
        <dbReference type="EMBL" id="ERF69229.1"/>
    </source>
</evidence>
<reference evidence="2" key="1">
    <citation type="journal article" date="2014" name="BMC Genomics">
        <title>Genome characteristics reveal the impact of lichenization on lichen-forming fungus Endocarpon pusillum Hedwig (Verrucariales, Ascomycota).</title>
        <authorList>
            <person name="Wang Y.-Y."/>
            <person name="Liu B."/>
            <person name="Zhang X.-Y."/>
            <person name="Zhou Q.-M."/>
            <person name="Zhang T."/>
            <person name="Li H."/>
            <person name="Yu Y.-F."/>
            <person name="Zhang X.-L."/>
            <person name="Hao X.-Y."/>
            <person name="Wang M."/>
            <person name="Wang L."/>
            <person name="Wei J.-C."/>
        </authorList>
    </citation>
    <scope>NUCLEOTIDE SEQUENCE [LARGE SCALE GENOMIC DNA]</scope>
    <source>
        <strain evidence="2">Z07020 / HMAS-L-300199</strain>
    </source>
</reference>
<accession>U1HJX4</accession>
<name>U1HJX4_ENDPU</name>
<dbReference type="RefSeq" id="XP_007805289.1">
    <property type="nucleotide sequence ID" value="XM_007807098.1"/>
</dbReference>
<organism evidence="1 2">
    <name type="scientific">Endocarpon pusillum (strain Z07020 / HMAS-L-300199)</name>
    <name type="common">Lichen-forming fungus</name>
    <dbReference type="NCBI Taxonomy" id="1263415"/>
    <lineage>
        <taxon>Eukaryota</taxon>
        <taxon>Fungi</taxon>
        <taxon>Dikarya</taxon>
        <taxon>Ascomycota</taxon>
        <taxon>Pezizomycotina</taxon>
        <taxon>Eurotiomycetes</taxon>
        <taxon>Chaetothyriomycetidae</taxon>
        <taxon>Verrucariales</taxon>
        <taxon>Verrucariaceae</taxon>
        <taxon>Endocarpon</taxon>
    </lineage>
</organism>
<protein>
    <submittedName>
        <fullName evidence="1">Uncharacterized protein</fullName>
    </submittedName>
</protein>
<keyword evidence="2" id="KW-1185">Reference proteome</keyword>
<sequence length="95" mass="10984">MWDPDTAQGLRDQGFVFHVRYLAGIDVQLIGLDEFGIASRCGSALFHWLIDAELLYGGREEVEMRVVARKTKRERVRAWKWTSYLGSLFRAGTYE</sequence>
<gene>
    <name evidence="1" type="ORF">EPUS_01186</name>
</gene>
<proteinExistence type="predicted"/>
<dbReference type="HOGENOM" id="CLU_2372802_0_0_1"/>